<keyword evidence="11" id="KW-1185">Reference proteome</keyword>
<keyword evidence="3 7" id="KW-1134">Transmembrane beta strand</keyword>
<accession>A0ABW4VMK8</accession>
<proteinExistence type="inferred from homology"/>
<evidence type="ECO:0000313" key="11">
    <source>
        <dbReference type="Proteomes" id="UP001597361"/>
    </source>
</evidence>
<dbReference type="InterPro" id="IPR012910">
    <property type="entry name" value="Plug_dom"/>
</dbReference>
<evidence type="ECO:0000256" key="3">
    <source>
        <dbReference type="ARBA" id="ARBA00022452"/>
    </source>
</evidence>
<comment type="similarity">
    <text evidence="7">Belongs to the TonB-dependent receptor family.</text>
</comment>
<dbReference type="InterPro" id="IPR036942">
    <property type="entry name" value="Beta-barrel_TonB_sf"/>
</dbReference>
<feature type="signal peptide" evidence="8">
    <location>
        <begin position="1"/>
        <end position="32"/>
    </location>
</feature>
<dbReference type="InterPro" id="IPR023997">
    <property type="entry name" value="TonB-dep_OMP_SusC/RagA_CS"/>
</dbReference>
<feature type="domain" description="TonB-dependent receptor plug" evidence="9">
    <location>
        <begin position="229"/>
        <end position="334"/>
    </location>
</feature>
<comment type="subcellular location">
    <subcellularLocation>
        <location evidence="1 7">Cell outer membrane</location>
        <topology evidence="1 7">Multi-pass membrane protein</topology>
    </subcellularLocation>
</comment>
<dbReference type="Gene3D" id="2.40.170.20">
    <property type="entry name" value="TonB-dependent receptor, beta-barrel domain"/>
    <property type="match status" value="1"/>
</dbReference>
<dbReference type="InterPro" id="IPR008969">
    <property type="entry name" value="CarboxyPept-like_regulatory"/>
</dbReference>
<dbReference type="Pfam" id="PF13715">
    <property type="entry name" value="CarbopepD_reg_2"/>
    <property type="match status" value="1"/>
</dbReference>
<evidence type="ECO:0000256" key="1">
    <source>
        <dbReference type="ARBA" id="ARBA00004571"/>
    </source>
</evidence>
<keyword evidence="4 7" id="KW-0812">Transmembrane</keyword>
<dbReference type="InterPro" id="IPR023996">
    <property type="entry name" value="TonB-dep_OMP_SusC/RagA"/>
</dbReference>
<sequence length="1185" mass="132112">MKQIIPKRIRLCTKFIMIIVMMAGSWSTETLAYPNTFQKESLKDIKVSIVAQKWELTKVFKSLESQSSLKFSYNETFQRIEKNKVTLDLPNTSMEEVLMKITEQSNLKFLRINNNIHVAINDSEGQAVKELDESDAMAEITGVVFDEDGVTLPGVTVRIKGTTRGTVTDVDGSFNILADEGEVLIFSYVGFLAQEVTIVNQTDFRIRLEEDKSALDEVVVIGYGTVRREDLTGSVSSINMEELKDLPVTSPLQAIQGRMAGVHITVTEGSPDADIKIRVRGGGSITQDNSPLYVVDGFVVNSINDIPPQDIKSIDVLKDAASTAIYGSQGANGVVLITTKSGKPGKPEVSFNTYTSMKRVYGLTDVLSPYEFVYLQKELDAGASINTSFYGMYGLWEDVDIYRSREGIDWQNDLFGNTGVHQNYNVSVSGGGESVRYLINYTRDDEKFIMLNSAYKRDNISLKLNKQISDKISIDFFSRMTNMVITGPSVSNGRMLRDGVKFAPTRSLTFIPEGSLAGIEDISSAEALSSLNDPIYNITNEHKVQDRFNHFYNVGLNWEIAKNLEFSSKGTYGFENNLNDNIWLSNTGQASANGGQPVARREDIKGSRWSVQNTLSYDWKSEDKNHDLKLLVGQEVFNFQNRSTLVESKFFPKDFDANDVLAMWNYGVPSPTYTRINEPTRTSSFFSRANYMLADKYILTVTARVDGKNVFAPNNRWGFFPAAAFAWKLSEEGFMKNVGSWLSSAKMRLSYGEVGNARVGSYWRQEYSFVNAANRLIYINGEPQSSLQPSTVLRNENLTWESTVSQNIGLDFGLFNNRTTVVLDVYKNTTKDLILAVRLPSNSGYATQFQNVGSTSNRGLEISTSTSLISNNNFHLSGNFNISFNRNRIEQLDGSDYLIASSGWGLGLGSDDFRAVVGEPLGQIYGYVSDGMYSFDDFTFDGSTNRWIVNEGVADISSIITTSGNHFGPGHIKVKKLGGEGDRISPDHDRTVIGNTQPKHTGGFGFNGGFRGFDFNILFNWSYGNDVYNANKIDYTTYANSRRYNNMSSIMSLENRFSTIDPVTGNNVMFGNFADPARLQEINQNASIWHPISNRSLLTDWAIEDGSFLRLGNLTVGYTLPSHISQKVFVKNLRVYVAGYNLALWTNYSGQDPEVDTRRSPLTPGVDYSAYPKARTVLGGINITF</sequence>
<evidence type="ECO:0000313" key="10">
    <source>
        <dbReference type="EMBL" id="MFD2034775.1"/>
    </source>
</evidence>
<dbReference type="Gene3D" id="2.170.130.10">
    <property type="entry name" value="TonB-dependent receptor, plug domain"/>
    <property type="match status" value="1"/>
</dbReference>
<comment type="caution">
    <text evidence="10">The sequence shown here is derived from an EMBL/GenBank/DDBJ whole genome shotgun (WGS) entry which is preliminary data.</text>
</comment>
<evidence type="ECO:0000256" key="7">
    <source>
        <dbReference type="PROSITE-ProRule" id="PRU01360"/>
    </source>
</evidence>
<dbReference type="PROSITE" id="PS52016">
    <property type="entry name" value="TONB_DEPENDENT_REC_3"/>
    <property type="match status" value="1"/>
</dbReference>
<evidence type="ECO:0000256" key="2">
    <source>
        <dbReference type="ARBA" id="ARBA00022448"/>
    </source>
</evidence>
<dbReference type="InterPro" id="IPR037066">
    <property type="entry name" value="Plug_dom_sf"/>
</dbReference>
<keyword evidence="6 7" id="KW-0998">Cell outer membrane</keyword>
<dbReference type="Proteomes" id="UP001597361">
    <property type="component" value="Unassembled WGS sequence"/>
</dbReference>
<dbReference type="NCBIfam" id="TIGR04057">
    <property type="entry name" value="SusC_RagA_signa"/>
    <property type="match status" value="1"/>
</dbReference>
<evidence type="ECO:0000256" key="4">
    <source>
        <dbReference type="ARBA" id="ARBA00022692"/>
    </source>
</evidence>
<name>A0ABW4VMK8_9BACT</name>
<protein>
    <submittedName>
        <fullName evidence="10">SusC/RagA family TonB-linked outer membrane protein</fullName>
    </submittedName>
</protein>
<keyword evidence="8" id="KW-0732">Signal</keyword>
<dbReference type="NCBIfam" id="TIGR04056">
    <property type="entry name" value="OMP_RagA_SusC"/>
    <property type="match status" value="1"/>
</dbReference>
<evidence type="ECO:0000259" key="9">
    <source>
        <dbReference type="Pfam" id="PF07715"/>
    </source>
</evidence>
<dbReference type="EMBL" id="JBHUHR010000022">
    <property type="protein sequence ID" value="MFD2034775.1"/>
    <property type="molecule type" value="Genomic_DNA"/>
</dbReference>
<dbReference type="SUPFAM" id="SSF56935">
    <property type="entry name" value="Porins"/>
    <property type="match status" value="1"/>
</dbReference>
<gene>
    <name evidence="10" type="ORF">ACFSKL_08245</name>
</gene>
<reference evidence="11" key="1">
    <citation type="journal article" date="2019" name="Int. J. Syst. Evol. Microbiol.">
        <title>The Global Catalogue of Microorganisms (GCM) 10K type strain sequencing project: providing services to taxonomists for standard genome sequencing and annotation.</title>
        <authorList>
            <consortium name="The Broad Institute Genomics Platform"/>
            <consortium name="The Broad Institute Genome Sequencing Center for Infectious Disease"/>
            <person name="Wu L."/>
            <person name="Ma J."/>
        </authorList>
    </citation>
    <scope>NUCLEOTIDE SEQUENCE [LARGE SCALE GENOMIC DNA]</scope>
    <source>
        <strain evidence="11">CGMCC 1.15180</strain>
    </source>
</reference>
<evidence type="ECO:0000256" key="6">
    <source>
        <dbReference type="ARBA" id="ARBA00023237"/>
    </source>
</evidence>
<dbReference type="RefSeq" id="WP_376885229.1">
    <property type="nucleotide sequence ID" value="NZ_JBHUHR010000022.1"/>
</dbReference>
<organism evidence="10 11">
    <name type="scientific">Belliella marina</name>
    <dbReference type="NCBI Taxonomy" id="1644146"/>
    <lineage>
        <taxon>Bacteria</taxon>
        <taxon>Pseudomonadati</taxon>
        <taxon>Bacteroidota</taxon>
        <taxon>Cytophagia</taxon>
        <taxon>Cytophagales</taxon>
        <taxon>Cyclobacteriaceae</taxon>
        <taxon>Belliella</taxon>
    </lineage>
</organism>
<dbReference type="Pfam" id="PF07715">
    <property type="entry name" value="Plug"/>
    <property type="match status" value="1"/>
</dbReference>
<dbReference type="InterPro" id="IPR039426">
    <property type="entry name" value="TonB-dep_rcpt-like"/>
</dbReference>
<keyword evidence="2 7" id="KW-0813">Transport</keyword>
<feature type="chain" id="PRO_5047344659" evidence="8">
    <location>
        <begin position="33"/>
        <end position="1185"/>
    </location>
</feature>
<keyword evidence="5 7" id="KW-0472">Membrane</keyword>
<dbReference type="Gene3D" id="2.60.40.1120">
    <property type="entry name" value="Carboxypeptidase-like, regulatory domain"/>
    <property type="match status" value="1"/>
</dbReference>
<dbReference type="SUPFAM" id="SSF49464">
    <property type="entry name" value="Carboxypeptidase regulatory domain-like"/>
    <property type="match status" value="1"/>
</dbReference>
<evidence type="ECO:0000256" key="5">
    <source>
        <dbReference type="ARBA" id="ARBA00023136"/>
    </source>
</evidence>
<evidence type="ECO:0000256" key="8">
    <source>
        <dbReference type="SAM" id="SignalP"/>
    </source>
</evidence>